<organism evidence="5 6">
    <name type="scientific">Citrus x changshan-huyou</name>
    <dbReference type="NCBI Taxonomy" id="2935761"/>
    <lineage>
        <taxon>Eukaryota</taxon>
        <taxon>Viridiplantae</taxon>
        <taxon>Streptophyta</taxon>
        <taxon>Embryophyta</taxon>
        <taxon>Tracheophyta</taxon>
        <taxon>Spermatophyta</taxon>
        <taxon>Magnoliopsida</taxon>
        <taxon>eudicotyledons</taxon>
        <taxon>Gunneridae</taxon>
        <taxon>Pentapetalae</taxon>
        <taxon>rosids</taxon>
        <taxon>malvids</taxon>
        <taxon>Sapindales</taxon>
        <taxon>Rutaceae</taxon>
        <taxon>Aurantioideae</taxon>
        <taxon>Citrus</taxon>
    </lineage>
</organism>
<feature type="coiled-coil region" evidence="4">
    <location>
        <begin position="111"/>
        <end position="151"/>
    </location>
</feature>
<evidence type="ECO:0008006" key="7">
    <source>
        <dbReference type="Google" id="ProtNLM"/>
    </source>
</evidence>
<dbReference type="Proteomes" id="UP001428341">
    <property type="component" value="Unassembled WGS sequence"/>
</dbReference>
<keyword evidence="2 3" id="KW-0802">TPR repeat</keyword>
<dbReference type="Pfam" id="PF13424">
    <property type="entry name" value="TPR_12"/>
    <property type="match status" value="2"/>
</dbReference>
<comment type="caution">
    <text evidence="5">The sequence shown here is derived from an EMBL/GenBank/DDBJ whole genome shotgun (WGS) entry which is preliminary data.</text>
</comment>
<protein>
    <recommendedName>
        <fullName evidence="7">Nephrocystin-3</fullName>
    </recommendedName>
</protein>
<evidence type="ECO:0000313" key="5">
    <source>
        <dbReference type="EMBL" id="KAK9199540.1"/>
    </source>
</evidence>
<dbReference type="EMBL" id="JBCGBO010000005">
    <property type="protein sequence ID" value="KAK9199540.1"/>
    <property type="molecule type" value="Genomic_DNA"/>
</dbReference>
<dbReference type="Pfam" id="PF13374">
    <property type="entry name" value="TPR_10"/>
    <property type="match status" value="1"/>
</dbReference>
<dbReference type="InterPro" id="IPR011990">
    <property type="entry name" value="TPR-like_helical_dom_sf"/>
</dbReference>
<evidence type="ECO:0000256" key="2">
    <source>
        <dbReference type="ARBA" id="ARBA00022803"/>
    </source>
</evidence>
<name>A0AAP0MB45_9ROSI</name>
<reference evidence="5 6" key="1">
    <citation type="submission" date="2024-05" db="EMBL/GenBank/DDBJ databases">
        <title>Haplotype-resolved chromosome-level genome assembly of Huyou (Citrus changshanensis).</title>
        <authorList>
            <person name="Miao C."/>
            <person name="Chen W."/>
            <person name="Wu Y."/>
            <person name="Wang L."/>
            <person name="Zhao S."/>
            <person name="Grierson D."/>
            <person name="Xu C."/>
            <person name="Chen K."/>
        </authorList>
    </citation>
    <scope>NUCLEOTIDE SEQUENCE [LARGE SCALE GENOMIC DNA]</scope>
    <source>
        <strain evidence="5">01-14</strain>
        <tissue evidence="5">Leaf</tissue>
    </source>
</reference>
<dbReference type="Gene3D" id="1.25.40.10">
    <property type="entry name" value="Tetratricopeptide repeat domain"/>
    <property type="match status" value="2"/>
</dbReference>
<dbReference type="SMART" id="SM00028">
    <property type="entry name" value="TPR"/>
    <property type="match status" value="6"/>
</dbReference>
<dbReference type="PROSITE" id="PS50005">
    <property type="entry name" value="TPR"/>
    <property type="match status" value="1"/>
</dbReference>
<gene>
    <name evidence="5" type="ORF">WN944_014731</name>
</gene>
<evidence type="ECO:0000256" key="3">
    <source>
        <dbReference type="PROSITE-ProRule" id="PRU00339"/>
    </source>
</evidence>
<dbReference type="AlphaFoldDB" id="A0AAP0MB45"/>
<proteinExistence type="predicted"/>
<dbReference type="SUPFAM" id="SSF48452">
    <property type="entry name" value="TPR-like"/>
    <property type="match status" value="2"/>
</dbReference>
<dbReference type="GO" id="GO:0009658">
    <property type="term" value="P:chloroplast organization"/>
    <property type="evidence" value="ECO:0007669"/>
    <property type="project" value="TreeGrafter"/>
</dbReference>
<feature type="repeat" description="TPR" evidence="3">
    <location>
        <begin position="203"/>
        <end position="236"/>
    </location>
</feature>
<keyword evidence="1" id="KW-0677">Repeat</keyword>
<accession>A0AAP0MB45</accession>
<sequence length="733" mass="82962">MAASFLAVPSPSFCNHRKSQVGLCLPSGIWQNGRTHFPICLQMQKCKVKLYMIPCKAIVRFWALKRFASVGSLEVDTEDPKHHLSSGFSAPNDFARSKTLHDHSSNLWDGMNDFERQLQELFNEVKSMIMMGNKNDAIDLLQANYEAVNEQINAGNKGIEEVAILDIIALGYMYIGDLKFVQSLLDMMSGIVDSLKDDEPLLDAILLHMGSMYSTLENYEKSMLVYQRVINVLESRYGKTSILLVTSLLGMAKVLGSIGRAKKAVEIYHRVITILELNRGTESADLVLPLFSLGSLFIKEGKAVDAESVFSRILKIYTKVYGENDGRVGMAMCSLAHAKCANGNAEEAVELYKKALRVIKDSNYMSLDDSIMENMRIDLAELLHIVGRGQEGRELLEECLLITEKYKGKEHPSFVTHLLNLAASYSRSKNFVEAERLLRICLDIMTKTVGPDDQSISFPMLHLGVTLYHLNRDKEAEKLVLEALYIREIAFGKDSLPVGEALDCLVSIQTRLGEDDTKLLELLKRVLRIQEREFGSESEEVGSGRFIETRVKSKAGSRSEDRFRSRSFPRFKPKVELFSDYVAAQKRRSWSACLAAKKIALLISCAVYNHGKMLTEKLSLFQSKKDDMLRYSVERIPFLEEQERKIKEGGKLLTMDIERLLLSEDNRYDFVNEIAAEATAYVKRNRNEYGGKKKAILHALSNRVNDLGFYRPDAYEETDPFKPGPTCIREEFT</sequence>
<evidence type="ECO:0000313" key="6">
    <source>
        <dbReference type="Proteomes" id="UP001428341"/>
    </source>
</evidence>
<dbReference type="PANTHER" id="PTHR45641:SF19">
    <property type="entry name" value="NEPHROCYSTIN-3"/>
    <property type="match status" value="1"/>
</dbReference>
<keyword evidence="4" id="KW-0175">Coiled coil</keyword>
<evidence type="ECO:0000256" key="4">
    <source>
        <dbReference type="SAM" id="Coils"/>
    </source>
</evidence>
<dbReference type="PANTHER" id="PTHR45641">
    <property type="entry name" value="TETRATRICOPEPTIDE REPEAT PROTEIN (AFU_ORTHOLOGUE AFUA_6G03870)"/>
    <property type="match status" value="1"/>
</dbReference>
<keyword evidence="6" id="KW-1185">Reference proteome</keyword>
<dbReference type="GO" id="GO:0009507">
    <property type="term" value="C:chloroplast"/>
    <property type="evidence" value="ECO:0007669"/>
    <property type="project" value="TreeGrafter"/>
</dbReference>
<dbReference type="InterPro" id="IPR019734">
    <property type="entry name" value="TPR_rpt"/>
</dbReference>
<evidence type="ECO:0000256" key="1">
    <source>
        <dbReference type="ARBA" id="ARBA00022737"/>
    </source>
</evidence>